<dbReference type="InterPro" id="IPR052535">
    <property type="entry name" value="Bacilysin_H2HPP_isomerase"/>
</dbReference>
<proteinExistence type="predicted"/>
<dbReference type="InterPro" id="IPR014710">
    <property type="entry name" value="RmlC-like_jellyroll"/>
</dbReference>
<dbReference type="HOGENOM" id="CLU_134269_1_1_5"/>
<dbReference type="Proteomes" id="UP000032611">
    <property type="component" value="Chromosome"/>
</dbReference>
<dbReference type="SUPFAM" id="SSF51182">
    <property type="entry name" value="RmlC-like cupins"/>
    <property type="match status" value="1"/>
</dbReference>
<dbReference type="KEGG" id="mey:TM49_04505"/>
<dbReference type="OrthoDB" id="9811153at2"/>
<dbReference type="InterPro" id="IPR013096">
    <property type="entry name" value="Cupin_2"/>
</dbReference>
<dbReference type="STRING" id="1486262.TM49_04505"/>
<gene>
    <name evidence="2" type="ORF">TM49_04505</name>
</gene>
<evidence type="ECO:0000259" key="1">
    <source>
        <dbReference type="Pfam" id="PF07883"/>
    </source>
</evidence>
<dbReference type="RefSeq" id="WP_045679713.1">
    <property type="nucleotide sequence ID" value="NZ_CP010803.1"/>
</dbReference>
<dbReference type="InterPro" id="IPR011051">
    <property type="entry name" value="RmlC_Cupin_sf"/>
</dbReference>
<dbReference type="PIRSF" id="PIRSF029883">
    <property type="entry name" value="KdgF"/>
    <property type="match status" value="1"/>
</dbReference>
<name>A0A0D5LLP1_MAREN</name>
<organism evidence="2 3">
    <name type="scientific">Martelella endophytica</name>
    <dbReference type="NCBI Taxonomy" id="1486262"/>
    <lineage>
        <taxon>Bacteria</taxon>
        <taxon>Pseudomonadati</taxon>
        <taxon>Pseudomonadota</taxon>
        <taxon>Alphaproteobacteria</taxon>
        <taxon>Hyphomicrobiales</taxon>
        <taxon>Aurantimonadaceae</taxon>
        <taxon>Martelella</taxon>
    </lineage>
</organism>
<feature type="domain" description="Cupin type-2" evidence="1">
    <location>
        <begin position="36"/>
        <end position="94"/>
    </location>
</feature>
<dbReference type="PANTHER" id="PTHR40112">
    <property type="entry name" value="H2HPP ISOMERASE"/>
    <property type="match status" value="1"/>
</dbReference>
<dbReference type="PANTHER" id="PTHR40112:SF1">
    <property type="entry name" value="H2HPP ISOMERASE"/>
    <property type="match status" value="1"/>
</dbReference>
<dbReference type="EMBL" id="CP010803">
    <property type="protein sequence ID" value="AJY45119.1"/>
    <property type="molecule type" value="Genomic_DNA"/>
</dbReference>
<dbReference type="Pfam" id="PF07883">
    <property type="entry name" value="Cupin_2"/>
    <property type="match status" value="1"/>
</dbReference>
<evidence type="ECO:0000313" key="2">
    <source>
        <dbReference type="EMBL" id="AJY45119.1"/>
    </source>
</evidence>
<keyword evidence="3" id="KW-1185">Reference proteome</keyword>
<dbReference type="PATRIC" id="fig|1486262.3.peg.921"/>
<reference evidence="2 3" key="1">
    <citation type="journal article" date="2015" name="Genome Announc.">
        <title>Complete genome sequence of Martelella endophytica YC6887, which has antifungal activity associated with a halophyte.</title>
        <authorList>
            <person name="Khan A."/>
            <person name="Khan H."/>
            <person name="Chung E.J."/>
            <person name="Hossain M.T."/>
            <person name="Chung Y.R."/>
        </authorList>
    </citation>
    <scope>NUCLEOTIDE SEQUENCE [LARGE SCALE GENOMIC DNA]</scope>
    <source>
        <strain evidence="2">YC6887</strain>
    </source>
</reference>
<dbReference type="Gene3D" id="2.60.120.10">
    <property type="entry name" value="Jelly Rolls"/>
    <property type="match status" value="1"/>
</dbReference>
<accession>A0A0D5LLP1</accession>
<dbReference type="AlphaFoldDB" id="A0A0D5LLP1"/>
<dbReference type="InterPro" id="IPR025499">
    <property type="entry name" value="KdgF"/>
</dbReference>
<evidence type="ECO:0000313" key="3">
    <source>
        <dbReference type="Proteomes" id="UP000032611"/>
    </source>
</evidence>
<dbReference type="CDD" id="cd02238">
    <property type="entry name" value="cupin_KdgF"/>
    <property type="match status" value="1"/>
</dbReference>
<protein>
    <submittedName>
        <fullName evidence="2">Cupin</fullName>
    </submittedName>
</protein>
<sequence length="111" mass="12058">MTVQNYFPAAGSELEDIGGGIKRRVTAYADNLMCVEVHFETGAVGALHSHPHEQITYILSGRFEFNIGGTKKILSAGDATYKQPDIEHGAVCLEAGTLLDIFTPCRADFLK</sequence>